<protein>
    <submittedName>
        <fullName evidence="1">Uncharacterized protein</fullName>
    </submittedName>
</protein>
<evidence type="ECO:0000313" key="1">
    <source>
        <dbReference type="EMBL" id="QHT04887.1"/>
    </source>
</evidence>
<accession>A0A6C0CKZ9</accession>
<dbReference type="EMBL" id="MN739441">
    <property type="protein sequence ID" value="QHT04887.1"/>
    <property type="molecule type" value="Genomic_DNA"/>
</dbReference>
<organism evidence="1">
    <name type="scientific">viral metagenome</name>
    <dbReference type="NCBI Taxonomy" id="1070528"/>
    <lineage>
        <taxon>unclassified sequences</taxon>
        <taxon>metagenomes</taxon>
        <taxon>organismal metagenomes</taxon>
    </lineage>
</organism>
<reference evidence="1" key="1">
    <citation type="journal article" date="2020" name="Nature">
        <title>Giant virus diversity and host interactions through global metagenomics.</title>
        <authorList>
            <person name="Schulz F."/>
            <person name="Roux S."/>
            <person name="Paez-Espino D."/>
            <person name="Jungbluth S."/>
            <person name="Walsh D.A."/>
            <person name="Denef V.J."/>
            <person name="McMahon K.D."/>
            <person name="Konstantinidis K.T."/>
            <person name="Eloe-Fadrosh E.A."/>
            <person name="Kyrpides N.C."/>
            <person name="Woyke T."/>
        </authorList>
    </citation>
    <scope>NUCLEOTIDE SEQUENCE</scope>
    <source>
        <strain evidence="1">GVMAG-M-3300021343-4</strain>
    </source>
</reference>
<dbReference type="AlphaFoldDB" id="A0A6C0CKZ9"/>
<name>A0A6C0CKZ9_9ZZZZ</name>
<sequence>MNQPPKSDVVYVIRPKKGLFVNKRADVMRQLRYINGLSCKPYVIVIIGLKFFSIAGVGQLQEAMDDQYKYIYSKPGNDGNYYVLSQYQIKDADHIYIPHVIKRKRFPRIKNNKIGVSTTDDQTYTGQFIYNVPKGPSNKIEIKDGYLIILEISMDPTQTSLILVVSDQMPVLKETVSKPKLPLFISDKLQSVIESFKNLCYYQNNIRIYANDIYLDL</sequence>
<proteinExistence type="predicted"/>